<feature type="compositionally biased region" description="Basic and acidic residues" evidence="1">
    <location>
        <begin position="331"/>
        <end position="346"/>
    </location>
</feature>
<comment type="caution">
    <text evidence="3">The sequence shown here is derived from an EMBL/GenBank/DDBJ whole genome shotgun (WGS) entry which is preliminary data.</text>
</comment>
<dbReference type="AlphaFoldDB" id="A0A9W6SQ83"/>
<dbReference type="Proteomes" id="UP001165079">
    <property type="component" value="Unassembled WGS sequence"/>
</dbReference>
<dbReference type="CDD" id="cd21112">
    <property type="entry name" value="alphaLP-like"/>
    <property type="match status" value="1"/>
</dbReference>
<evidence type="ECO:0000313" key="4">
    <source>
        <dbReference type="Proteomes" id="UP001165079"/>
    </source>
</evidence>
<dbReference type="SUPFAM" id="SSF50494">
    <property type="entry name" value="Trypsin-like serine proteases"/>
    <property type="match status" value="1"/>
</dbReference>
<gene>
    <name evidence="3" type="ORF">Afil01_46840</name>
</gene>
<evidence type="ECO:0008006" key="5">
    <source>
        <dbReference type="Google" id="ProtNLM"/>
    </source>
</evidence>
<keyword evidence="2" id="KW-0732">Signal</keyword>
<evidence type="ECO:0000256" key="1">
    <source>
        <dbReference type="SAM" id="MobiDB-lite"/>
    </source>
</evidence>
<feature type="chain" id="PRO_5040867850" description="Streptogrisin C" evidence="2">
    <location>
        <begin position="29"/>
        <end position="399"/>
    </location>
</feature>
<feature type="region of interest" description="Disordered" evidence="1">
    <location>
        <begin position="331"/>
        <end position="357"/>
    </location>
</feature>
<dbReference type="InterPro" id="IPR009003">
    <property type="entry name" value="Peptidase_S1_PA"/>
</dbReference>
<dbReference type="InterPro" id="IPR043504">
    <property type="entry name" value="Peptidase_S1_PA_chymotrypsin"/>
</dbReference>
<dbReference type="Gene3D" id="2.40.10.10">
    <property type="entry name" value="Trypsin-like serine proteases"/>
    <property type="match status" value="2"/>
</dbReference>
<feature type="signal peptide" evidence="2">
    <location>
        <begin position="1"/>
        <end position="28"/>
    </location>
</feature>
<keyword evidence="4" id="KW-1185">Reference proteome</keyword>
<organism evidence="3 4">
    <name type="scientific">Actinorhabdospora filicis</name>
    <dbReference type="NCBI Taxonomy" id="1785913"/>
    <lineage>
        <taxon>Bacteria</taxon>
        <taxon>Bacillati</taxon>
        <taxon>Actinomycetota</taxon>
        <taxon>Actinomycetes</taxon>
        <taxon>Micromonosporales</taxon>
        <taxon>Micromonosporaceae</taxon>
        <taxon>Actinorhabdospora</taxon>
    </lineage>
</organism>
<sequence>MRVRARTFAAVATVATVAGLLFTGPAHAAKPTYTDAQIAAMSQPQQERLLGPLRRVANAIGDYGRLGGAGHFSGIELDANHGEVTVYLTDTGRKGEFLAAARGADKGVDTSIVRFAKSTYTKRDLRAAREKLLAQPSLVPQAIRTISVPASGEGLRIGVYGAALSAAPAPSEVFGVPALFEAATDVPQTMSRRKDERPWIGGEGLSTAARGTCTSGLPARRNYDGRSFLITAEHCGEEGEWFYTEWENSTRNYIGRTTYTHVQYDAAAIDTNDTGVTGGRTWEGPNDGRATVAPIDGMRYSYNGDWVCHSGFPSGQVCGIRVWDQDKTWTDDSGHTRRGVVAEKTDGPAGAQHGDSGGLVWTYTSNGRQARGIISAGSGRDVYWTEAVDILGAWGMRLA</sequence>
<reference evidence="3" key="1">
    <citation type="submission" date="2023-03" db="EMBL/GenBank/DDBJ databases">
        <title>Actinorhabdospora filicis NBRC 111898.</title>
        <authorList>
            <person name="Ichikawa N."/>
            <person name="Sato H."/>
            <person name="Tonouchi N."/>
        </authorList>
    </citation>
    <scope>NUCLEOTIDE SEQUENCE</scope>
    <source>
        <strain evidence="3">NBRC 111898</strain>
    </source>
</reference>
<name>A0A9W6SQ83_9ACTN</name>
<dbReference type="RefSeq" id="WP_285665019.1">
    <property type="nucleotide sequence ID" value="NZ_BSTX01000003.1"/>
</dbReference>
<proteinExistence type="predicted"/>
<accession>A0A9W6SQ83</accession>
<protein>
    <recommendedName>
        <fullName evidence="5">Streptogrisin C</fullName>
    </recommendedName>
</protein>
<dbReference type="EMBL" id="BSTX01000003">
    <property type="protein sequence ID" value="GLZ79877.1"/>
    <property type="molecule type" value="Genomic_DNA"/>
</dbReference>
<evidence type="ECO:0000313" key="3">
    <source>
        <dbReference type="EMBL" id="GLZ79877.1"/>
    </source>
</evidence>
<evidence type="ECO:0000256" key="2">
    <source>
        <dbReference type="SAM" id="SignalP"/>
    </source>
</evidence>